<organism evidence="1 2">
    <name type="scientific">Metschnikowia bicuspidata</name>
    <dbReference type="NCBI Taxonomy" id="27322"/>
    <lineage>
        <taxon>Eukaryota</taxon>
        <taxon>Fungi</taxon>
        <taxon>Dikarya</taxon>
        <taxon>Ascomycota</taxon>
        <taxon>Saccharomycotina</taxon>
        <taxon>Pichiomycetes</taxon>
        <taxon>Metschnikowiaceae</taxon>
        <taxon>Metschnikowia</taxon>
    </lineage>
</organism>
<dbReference type="OrthoDB" id="3980246at2759"/>
<accession>A0A4P9ZBU3</accession>
<sequence>MEEPPVRQFAKEIAAHHNDTAVRFQAVFFADKIILSILINGAADATFDLPLPIHAAILPAVQLEDSLPVEPIVLVGDQQNVKIQVVAAQIGKVVLHLKHPRNAILSIGTRWFGRGDATNADDFEKATFVLEHVKRLLEK</sequence>
<dbReference type="EMBL" id="ML004461">
    <property type="protein sequence ID" value="RKP30327.1"/>
    <property type="molecule type" value="Genomic_DNA"/>
</dbReference>
<reference evidence="2" key="1">
    <citation type="journal article" date="2018" name="Nat. Microbiol.">
        <title>Leveraging single-cell genomics to expand the fungal tree of life.</title>
        <authorList>
            <person name="Ahrendt S.R."/>
            <person name="Quandt C.A."/>
            <person name="Ciobanu D."/>
            <person name="Clum A."/>
            <person name="Salamov A."/>
            <person name="Andreopoulos B."/>
            <person name="Cheng J.F."/>
            <person name="Woyke T."/>
            <person name="Pelin A."/>
            <person name="Henrissat B."/>
            <person name="Reynolds N.K."/>
            <person name="Benny G.L."/>
            <person name="Smith M.E."/>
            <person name="James T.Y."/>
            <person name="Grigoriev I.V."/>
        </authorList>
    </citation>
    <scope>NUCLEOTIDE SEQUENCE [LARGE SCALE GENOMIC DNA]</scope>
    <source>
        <strain evidence="2">Baker2002</strain>
    </source>
</reference>
<evidence type="ECO:0000313" key="1">
    <source>
        <dbReference type="EMBL" id="RKP30327.1"/>
    </source>
</evidence>
<evidence type="ECO:0008006" key="3">
    <source>
        <dbReference type="Google" id="ProtNLM"/>
    </source>
</evidence>
<protein>
    <recommendedName>
        <fullName evidence="3">Proteasome assembly chaperone 3</fullName>
    </recommendedName>
</protein>
<dbReference type="InterPro" id="IPR018854">
    <property type="entry name" value="Psome_chaperone_3/4"/>
</dbReference>
<dbReference type="InterPro" id="IPR053720">
    <property type="entry name" value="Psm_Assembly_Chaperone"/>
</dbReference>
<evidence type="ECO:0000313" key="2">
    <source>
        <dbReference type="Proteomes" id="UP000268321"/>
    </source>
</evidence>
<dbReference type="Pfam" id="PF10448">
    <property type="entry name" value="POC3_POC4"/>
    <property type="match status" value="1"/>
</dbReference>
<proteinExistence type="predicted"/>
<dbReference type="AlphaFoldDB" id="A0A4P9ZBU3"/>
<dbReference type="Proteomes" id="UP000268321">
    <property type="component" value="Unassembled WGS sequence"/>
</dbReference>
<keyword evidence="2" id="KW-1185">Reference proteome</keyword>
<name>A0A4P9ZBU3_9ASCO</name>
<gene>
    <name evidence="1" type="ORF">METBISCDRAFT_27501</name>
</gene>
<dbReference type="Gene3D" id="3.30.230.90">
    <property type="match status" value="1"/>
</dbReference>